<proteinExistence type="predicted"/>
<name>C8PLS9_9BACT</name>
<reference evidence="1 2" key="1">
    <citation type="submission" date="2009-07" db="EMBL/GenBank/DDBJ databases">
        <authorList>
            <person name="Madupu R."/>
            <person name="Sebastian Y."/>
            <person name="Durkin A.S."/>
            <person name="Torralba M."/>
            <person name="Methe B."/>
            <person name="Sutton G.G."/>
            <person name="Strausberg R.L."/>
            <person name="Nelson K.E."/>
        </authorList>
    </citation>
    <scope>NUCLEOTIDE SEQUENCE [LARGE SCALE GENOMIC DNA]</scope>
    <source>
        <strain evidence="1 2">RM3268</strain>
    </source>
</reference>
<dbReference type="Proteomes" id="UP000005709">
    <property type="component" value="Unassembled WGS sequence"/>
</dbReference>
<protein>
    <submittedName>
        <fullName evidence="1">Uncharacterized protein</fullName>
    </submittedName>
</protein>
<keyword evidence="2" id="KW-1185">Reference proteome</keyword>
<dbReference type="EMBL" id="ACYG01000032">
    <property type="protein sequence ID" value="EEV16391.1"/>
    <property type="molecule type" value="Genomic_DNA"/>
</dbReference>
<comment type="caution">
    <text evidence="1">The sequence shown here is derived from an EMBL/GenBank/DDBJ whole genome shotgun (WGS) entry which is preliminary data.</text>
</comment>
<sequence>MSCSPFILILCTYYFFRRATFFLKKCARVFKVESSILS</sequence>
<accession>C8PLS9</accession>
<evidence type="ECO:0000313" key="2">
    <source>
        <dbReference type="Proteomes" id="UP000005709"/>
    </source>
</evidence>
<organism evidence="1 2">
    <name type="scientific">Campylobacter gracilis RM3268</name>
    <dbReference type="NCBI Taxonomy" id="553220"/>
    <lineage>
        <taxon>Bacteria</taxon>
        <taxon>Pseudomonadati</taxon>
        <taxon>Campylobacterota</taxon>
        <taxon>Epsilonproteobacteria</taxon>
        <taxon>Campylobacterales</taxon>
        <taxon>Campylobacteraceae</taxon>
        <taxon>Campylobacter</taxon>
    </lineage>
</organism>
<gene>
    <name evidence="1" type="ORF">CAMGR0001_2090</name>
</gene>
<evidence type="ECO:0000313" key="1">
    <source>
        <dbReference type="EMBL" id="EEV16391.1"/>
    </source>
</evidence>
<dbReference type="AlphaFoldDB" id="C8PLS9"/>